<keyword evidence="1" id="KW-0812">Transmembrane</keyword>
<evidence type="ECO:0000313" key="3">
    <source>
        <dbReference type="Proteomes" id="UP000178315"/>
    </source>
</evidence>
<accession>A0A1G2A737</accession>
<dbReference type="AlphaFoldDB" id="A0A1G2A737"/>
<comment type="caution">
    <text evidence="2">The sequence shown here is derived from an EMBL/GenBank/DDBJ whole genome shotgun (WGS) entry which is preliminary data.</text>
</comment>
<dbReference type="EMBL" id="MHJU01000032">
    <property type="protein sequence ID" value="OGY72495.1"/>
    <property type="molecule type" value="Genomic_DNA"/>
</dbReference>
<feature type="transmembrane region" description="Helical" evidence="1">
    <location>
        <begin position="34"/>
        <end position="53"/>
    </location>
</feature>
<sequence>MACLLVPMAAAVVTTTLKSKAPPSLKLSLLNAMLWGGVIMLAVDHIINGEIILAPPFFTAGADKLINEILLVGVPMTLVILVVWLIAVLGQRVHSHPKARLFFKTSANNK</sequence>
<keyword evidence="1" id="KW-1133">Transmembrane helix</keyword>
<organism evidence="2 3">
    <name type="scientific">Candidatus Jacksonbacteria bacterium RIFCSPLOWO2_02_FULL_44_20</name>
    <dbReference type="NCBI Taxonomy" id="1798460"/>
    <lineage>
        <taxon>Bacteria</taxon>
        <taxon>Candidatus Jacksoniibacteriota</taxon>
    </lineage>
</organism>
<feature type="transmembrane region" description="Helical" evidence="1">
    <location>
        <begin position="65"/>
        <end position="87"/>
    </location>
</feature>
<evidence type="ECO:0000313" key="2">
    <source>
        <dbReference type="EMBL" id="OGY72495.1"/>
    </source>
</evidence>
<reference evidence="2 3" key="1">
    <citation type="journal article" date="2016" name="Nat. Commun.">
        <title>Thousands of microbial genomes shed light on interconnected biogeochemical processes in an aquifer system.</title>
        <authorList>
            <person name="Anantharaman K."/>
            <person name="Brown C.T."/>
            <person name="Hug L.A."/>
            <person name="Sharon I."/>
            <person name="Castelle C.J."/>
            <person name="Probst A.J."/>
            <person name="Thomas B.C."/>
            <person name="Singh A."/>
            <person name="Wilkins M.J."/>
            <person name="Karaoz U."/>
            <person name="Brodie E.L."/>
            <person name="Williams K.H."/>
            <person name="Hubbard S.S."/>
            <person name="Banfield J.F."/>
        </authorList>
    </citation>
    <scope>NUCLEOTIDE SEQUENCE [LARGE SCALE GENOMIC DNA]</scope>
</reference>
<dbReference type="Proteomes" id="UP000178315">
    <property type="component" value="Unassembled WGS sequence"/>
</dbReference>
<gene>
    <name evidence="2" type="ORF">A3H61_03240</name>
</gene>
<proteinExistence type="predicted"/>
<evidence type="ECO:0000256" key="1">
    <source>
        <dbReference type="SAM" id="Phobius"/>
    </source>
</evidence>
<protein>
    <submittedName>
        <fullName evidence="2">Uncharacterized protein</fullName>
    </submittedName>
</protein>
<name>A0A1G2A737_9BACT</name>
<keyword evidence="1" id="KW-0472">Membrane</keyword>